<evidence type="ECO:0000259" key="2">
    <source>
        <dbReference type="Pfam" id="PF00582"/>
    </source>
</evidence>
<dbReference type="Pfam" id="PF00582">
    <property type="entry name" value="Usp"/>
    <property type="match status" value="1"/>
</dbReference>
<dbReference type="PANTHER" id="PTHR46268:SF6">
    <property type="entry name" value="UNIVERSAL STRESS PROTEIN UP12"/>
    <property type="match status" value="1"/>
</dbReference>
<dbReference type="RefSeq" id="WP_093471954.1">
    <property type="nucleotide sequence ID" value="NZ_FOUI01000001.1"/>
</dbReference>
<comment type="similarity">
    <text evidence="1">Belongs to the universal stress protein A family.</text>
</comment>
<dbReference type="PRINTS" id="PR01438">
    <property type="entry name" value="UNVRSLSTRESS"/>
</dbReference>
<accession>A0A1I4NN35</accession>
<feature type="domain" description="UspA" evidence="2">
    <location>
        <begin position="1"/>
        <end position="142"/>
    </location>
</feature>
<reference evidence="4" key="1">
    <citation type="submission" date="2016-10" db="EMBL/GenBank/DDBJ databases">
        <authorList>
            <person name="Varghese N."/>
            <person name="Submissions S."/>
        </authorList>
    </citation>
    <scope>NUCLEOTIDE SEQUENCE [LARGE SCALE GENOMIC DNA]</scope>
    <source>
        <strain evidence="4">DSM 24213</strain>
    </source>
</reference>
<gene>
    <name evidence="3" type="ORF">SAMN05216217_101416</name>
</gene>
<dbReference type="OrthoDB" id="5795499at2"/>
<dbReference type="SUPFAM" id="SSF52402">
    <property type="entry name" value="Adenine nucleotide alpha hydrolases-like"/>
    <property type="match status" value="1"/>
</dbReference>
<dbReference type="STRING" id="1720063.SAMN05216217_101416"/>
<keyword evidence="4" id="KW-1185">Reference proteome</keyword>
<sequence>MQKVLLPFDGSPSARRALDYLVTLQRRLGDLQVEVLNVQSEPKLYGNYVSASMLQQLNAGALDHARELTDKAAAVLAEAGITHACHQVVGDVSAEISKAISRLDCDSVVMGTRGMGGLGNLVMGSVATRVVHDVPVPVLLVK</sequence>
<dbReference type="PANTHER" id="PTHR46268">
    <property type="entry name" value="STRESS RESPONSE PROTEIN NHAX"/>
    <property type="match status" value="1"/>
</dbReference>
<dbReference type="Proteomes" id="UP000243629">
    <property type="component" value="Unassembled WGS sequence"/>
</dbReference>
<dbReference type="InterPro" id="IPR014729">
    <property type="entry name" value="Rossmann-like_a/b/a_fold"/>
</dbReference>
<organism evidence="3 4">
    <name type="scientific">Halopseudomonas yangmingensis</name>
    <dbReference type="NCBI Taxonomy" id="1720063"/>
    <lineage>
        <taxon>Bacteria</taxon>
        <taxon>Pseudomonadati</taxon>
        <taxon>Pseudomonadota</taxon>
        <taxon>Gammaproteobacteria</taxon>
        <taxon>Pseudomonadales</taxon>
        <taxon>Pseudomonadaceae</taxon>
        <taxon>Halopseudomonas</taxon>
    </lineage>
</organism>
<evidence type="ECO:0000313" key="3">
    <source>
        <dbReference type="EMBL" id="SFM16563.1"/>
    </source>
</evidence>
<evidence type="ECO:0000256" key="1">
    <source>
        <dbReference type="ARBA" id="ARBA00008791"/>
    </source>
</evidence>
<dbReference type="EMBL" id="FOUI01000001">
    <property type="protein sequence ID" value="SFM16563.1"/>
    <property type="molecule type" value="Genomic_DNA"/>
</dbReference>
<dbReference type="AlphaFoldDB" id="A0A1I4NN35"/>
<protein>
    <submittedName>
        <fullName evidence="3">Nucleotide-binding universal stress protein, UspA family</fullName>
    </submittedName>
</protein>
<dbReference type="InterPro" id="IPR006015">
    <property type="entry name" value="Universal_stress_UspA"/>
</dbReference>
<name>A0A1I4NN35_9GAMM</name>
<evidence type="ECO:0000313" key="4">
    <source>
        <dbReference type="Proteomes" id="UP000243629"/>
    </source>
</evidence>
<dbReference type="InterPro" id="IPR006016">
    <property type="entry name" value="UspA"/>
</dbReference>
<dbReference type="CDD" id="cd00293">
    <property type="entry name" value="USP-like"/>
    <property type="match status" value="1"/>
</dbReference>
<dbReference type="Gene3D" id="3.40.50.620">
    <property type="entry name" value="HUPs"/>
    <property type="match status" value="1"/>
</dbReference>
<proteinExistence type="inferred from homology"/>